<keyword evidence="1" id="KW-1133">Transmembrane helix</keyword>
<keyword evidence="3" id="KW-1185">Reference proteome</keyword>
<accession>A0A9X3F5Y4</accession>
<keyword evidence="1" id="KW-0472">Membrane</keyword>
<sequence>MKFNWGTGIFLFLAVFLAACAVFIYFAMSQQVNLVHKDYYEKGVDYSEQMKVNDRSKAFARSIKVSSSNNILSIEIEESLAKRVESGTMYMYRPSDKTKDIKVPVTAGLSQVQFQKSDLIPGRYILKFTWFMEGLKYEVNQPVNVQ</sequence>
<dbReference type="PROSITE" id="PS51257">
    <property type="entry name" value="PROKAR_LIPOPROTEIN"/>
    <property type="match status" value="1"/>
</dbReference>
<protein>
    <submittedName>
        <fullName evidence="2">FixH family protein</fullName>
    </submittedName>
</protein>
<dbReference type="AlphaFoldDB" id="A0A9X3F5Y4"/>
<gene>
    <name evidence="2" type="ORF">OU798_08515</name>
</gene>
<evidence type="ECO:0000313" key="2">
    <source>
        <dbReference type="EMBL" id="MCY1720382.1"/>
    </source>
</evidence>
<keyword evidence="1" id="KW-0812">Transmembrane</keyword>
<dbReference type="Proteomes" id="UP001145087">
    <property type="component" value="Unassembled WGS sequence"/>
</dbReference>
<dbReference type="Pfam" id="PF05751">
    <property type="entry name" value="FixH"/>
    <property type="match status" value="1"/>
</dbReference>
<feature type="transmembrane region" description="Helical" evidence="1">
    <location>
        <begin position="6"/>
        <end position="27"/>
    </location>
</feature>
<proteinExistence type="predicted"/>
<evidence type="ECO:0000313" key="3">
    <source>
        <dbReference type="Proteomes" id="UP001145087"/>
    </source>
</evidence>
<organism evidence="2 3">
    <name type="scientific">Draconibacterium aestuarii</name>
    <dbReference type="NCBI Taxonomy" id="2998507"/>
    <lineage>
        <taxon>Bacteria</taxon>
        <taxon>Pseudomonadati</taxon>
        <taxon>Bacteroidota</taxon>
        <taxon>Bacteroidia</taxon>
        <taxon>Marinilabiliales</taxon>
        <taxon>Prolixibacteraceae</taxon>
        <taxon>Draconibacterium</taxon>
    </lineage>
</organism>
<reference evidence="2" key="1">
    <citation type="submission" date="2022-11" db="EMBL/GenBank/DDBJ databases">
        <title>Marilongibacter aestuarii gen. nov., sp. nov., isolated from tidal flat sediment.</title>
        <authorList>
            <person name="Jiayan W."/>
        </authorList>
    </citation>
    <scope>NUCLEOTIDE SEQUENCE</scope>
    <source>
        <strain evidence="2">Z1-6</strain>
    </source>
</reference>
<dbReference type="EMBL" id="JAPOHD010000015">
    <property type="protein sequence ID" value="MCY1720382.1"/>
    <property type="molecule type" value="Genomic_DNA"/>
</dbReference>
<evidence type="ECO:0000256" key="1">
    <source>
        <dbReference type="SAM" id="Phobius"/>
    </source>
</evidence>
<comment type="caution">
    <text evidence="2">The sequence shown here is derived from an EMBL/GenBank/DDBJ whole genome shotgun (WGS) entry which is preliminary data.</text>
</comment>
<dbReference type="RefSeq" id="WP_343332715.1">
    <property type="nucleotide sequence ID" value="NZ_JAPOHD010000015.1"/>
</dbReference>
<name>A0A9X3F5Y4_9BACT</name>
<dbReference type="InterPro" id="IPR008620">
    <property type="entry name" value="FixH"/>
</dbReference>